<dbReference type="OrthoDB" id="540857at2"/>
<keyword evidence="1" id="KW-0812">Transmembrane</keyword>
<dbReference type="EMBL" id="JNAS01000001">
    <property type="protein sequence ID" value="KGG09829.1"/>
    <property type="molecule type" value="Genomic_DNA"/>
</dbReference>
<protein>
    <submittedName>
        <fullName evidence="2">Uncharacterized protein</fullName>
    </submittedName>
</protein>
<feature type="transmembrane region" description="Helical" evidence="1">
    <location>
        <begin position="58"/>
        <end position="87"/>
    </location>
</feature>
<dbReference type="Proteomes" id="UP000030345">
    <property type="component" value="Unassembled WGS sequence"/>
</dbReference>
<name>A0A0A2BB13_PROMR</name>
<proteinExistence type="predicted"/>
<reference evidence="3" key="1">
    <citation type="journal article" date="2014" name="Sci. Data">
        <title>Genomes of diverse isolates of the marine cyanobacterium Prochlorococcus.</title>
        <authorList>
            <person name="Biller S."/>
            <person name="Berube P."/>
            <person name="Thompson J."/>
            <person name="Kelly L."/>
            <person name="Roggensack S."/>
            <person name="Awad L."/>
            <person name="Roache-Johnson K."/>
            <person name="Ding H."/>
            <person name="Giovannoni S.J."/>
            <person name="Moore L.R."/>
            <person name="Chisholm S.W."/>
        </authorList>
    </citation>
    <scope>NUCLEOTIDE SEQUENCE [LARGE SCALE GENOMIC DNA]</scope>
    <source>
        <strain evidence="3">SB</strain>
    </source>
</reference>
<keyword evidence="1" id="KW-1133">Transmembrane helix</keyword>
<keyword evidence="1" id="KW-0472">Membrane</keyword>
<evidence type="ECO:0000313" key="3">
    <source>
        <dbReference type="Proteomes" id="UP000030345"/>
    </source>
</evidence>
<gene>
    <name evidence="2" type="ORF">EV02_0418</name>
</gene>
<evidence type="ECO:0000313" key="2">
    <source>
        <dbReference type="EMBL" id="KGG09829.1"/>
    </source>
</evidence>
<feature type="transmembrane region" description="Helical" evidence="1">
    <location>
        <begin position="34"/>
        <end position="52"/>
    </location>
</feature>
<accession>A0A0A2BB13</accession>
<comment type="caution">
    <text evidence="2">The sequence shown here is derived from an EMBL/GenBank/DDBJ whole genome shotgun (WGS) entry which is preliminary data.</text>
</comment>
<feature type="transmembrane region" description="Helical" evidence="1">
    <location>
        <begin position="6"/>
        <end position="22"/>
    </location>
</feature>
<dbReference type="eggNOG" id="ENOG50322JN">
    <property type="taxonomic scope" value="Bacteria"/>
</dbReference>
<organism evidence="2 3">
    <name type="scientific">Prochlorococcus marinus str. SB</name>
    <dbReference type="NCBI Taxonomy" id="59926"/>
    <lineage>
        <taxon>Bacteria</taxon>
        <taxon>Bacillati</taxon>
        <taxon>Cyanobacteriota</taxon>
        <taxon>Cyanophyceae</taxon>
        <taxon>Synechococcales</taxon>
        <taxon>Prochlorococcaceae</taxon>
        <taxon>Prochlorococcus</taxon>
    </lineage>
</organism>
<sequence>MIINFIYFLLFCFVFFWFYKNIKKNGLKWIIKGLFQIGILVLFIGGFFKIFFTLPPNLFIKIFFLIIYAWCTVGINVNFMIPLISLIDQKIVKKFD</sequence>
<dbReference type="AlphaFoldDB" id="A0A0A2BB13"/>
<evidence type="ECO:0000256" key="1">
    <source>
        <dbReference type="SAM" id="Phobius"/>
    </source>
</evidence>